<gene>
    <name evidence="2" type="ORF">GT755_32290</name>
</gene>
<dbReference type="Pfam" id="PF08592">
    <property type="entry name" value="Anthrone_oxy"/>
    <property type="match status" value="1"/>
</dbReference>
<keyword evidence="1" id="KW-1133">Transmembrane helix</keyword>
<keyword evidence="1" id="KW-0812">Transmembrane</keyword>
<dbReference type="Proteomes" id="UP000479526">
    <property type="component" value="Unassembled WGS sequence"/>
</dbReference>
<evidence type="ECO:0000313" key="2">
    <source>
        <dbReference type="EMBL" id="NAS26341.1"/>
    </source>
</evidence>
<feature type="transmembrane region" description="Helical" evidence="1">
    <location>
        <begin position="78"/>
        <end position="99"/>
    </location>
</feature>
<keyword evidence="1" id="KW-0472">Membrane</keyword>
<dbReference type="RefSeq" id="WP_161483325.1">
    <property type="nucleotide sequence ID" value="NZ_WXEW01000010.1"/>
</dbReference>
<protein>
    <submittedName>
        <fullName evidence="2">DUF1772 domain-containing protein</fullName>
    </submittedName>
</protein>
<accession>A0A7C9JGW5</accession>
<feature type="transmembrane region" description="Helical" evidence="1">
    <location>
        <begin position="12"/>
        <end position="32"/>
    </location>
</feature>
<feature type="transmembrane region" description="Helical" evidence="1">
    <location>
        <begin position="52"/>
        <end position="71"/>
    </location>
</feature>
<keyword evidence="3" id="KW-1185">Reference proteome</keyword>
<sequence>MFEAVRTGATALLGVFAGGLVFTALAPSLRSLPGPAYVRYWQTLNADYGRAMPVLLLTCLALMAATCVMAYSRGGPGFWLSVGAVVLVVAVIVLTVTRLDALNRLADSWNPDLLPVDWARARAEWWNLHLVRTAMAVAGFLLLLLARAR</sequence>
<dbReference type="AlphaFoldDB" id="A0A7C9JGW5"/>
<dbReference type="EMBL" id="WXEW01000010">
    <property type="protein sequence ID" value="NAS26341.1"/>
    <property type="molecule type" value="Genomic_DNA"/>
</dbReference>
<name>A0A7C9JGW5_9ACTN</name>
<reference evidence="2 3" key="1">
    <citation type="submission" date="2020-01" db="EMBL/GenBank/DDBJ databases">
        <title>Herbidospora sp. NEAU-GS84 nov., a novel actinomycete isolated from soil.</title>
        <authorList>
            <person name="Han L."/>
        </authorList>
    </citation>
    <scope>NUCLEOTIDE SEQUENCE [LARGE SCALE GENOMIC DNA]</scope>
    <source>
        <strain evidence="2 3">NEAU-GS84</strain>
    </source>
</reference>
<comment type="caution">
    <text evidence="2">The sequence shown here is derived from an EMBL/GenBank/DDBJ whole genome shotgun (WGS) entry which is preliminary data.</text>
</comment>
<organism evidence="2 3">
    <name type="scientific">Herbidospora solisilvae</name>
    <dbReference type="NCBI Taxonomy" id="2696284"/>
    <lineage>
        <taxon>Bacteria</taxon>
        <taxon>Bacillati</taxon>
        <taxon>Actinomycetota</taxon>
        <taxon>Actinomycetes</taxon>
        <taxon>Streptosporangiales</taxon>
        <taxon>Streptosporangiaceae</taxon>
        <taxon>Herbidospora</taxon>
    </lineage>
</organism>
<dbReference type="InterPro" id="IPR013901">
    <property type="entry name" value="Anthrone_oxy"/>
</dbReference>
<evidence type="ECO:0000313" key="3">
    <source>
        <dbReference type="Proteomes" id="UP000479526"/>
    </source>
</evidence>
<evidence type="ECO:0000256" key="1">
    <source>
        <dbReference type="SAM" id="Phobius"/>
    </source>
</evidence>
<feature type="transmembrane region" description="Helical" evidence="1">
    <location>
        <begin position="125"/>
        <end position="146"/>
    </location>
</feature>
<proteinExistence type="predicted"/>